<evidence type="ECO:0000256" key="10">
    <source>
        <dbReference type="RuleBase" id="RU003657"/>
    </source>
</evidence>
<organism evidence="11 12">
    <name type="scientific">Acetomicrobium mobile (strain ATCC BAA-54 / DSM 13181 / JCM 12221 / NGA)</name>
    <name type="common">Anaerobaculum mobile</name>
    <dbReference type="NCBI Taxonomy" id="891968"/>
    <lineage>
        <taxon>Bacteria</taxon>
        <taxon>Thermotogati</taxon>
        <taxon>Synergistota</taxon>
        <taxon>Synergistia</taxon>
        <taxon>Synergistales</taxon>
        <taxon>Acetomicrobiaceae</taxon>
        <taxon>Acetomicrobium</taxon>
    </lineage>
</organism>
<dbReference type="Pfam" id="PF00977">
    <property type="entry name" value="His_biosynth"/>
    <property type="match status" value="1"/>
</dbReference>
<evidence type="ECO:0000313" key="12">
    <source>
        <dbReference type="Proteomes" id="UP000006061"/>
    </source>
</evidence>
<dbReference type="eggNOG" id="COG0107">
    <property type="taxonomic scope" value="Bacteria"/>
</dbReference>
<evidence type="ECO:0000313" key="11">
    <source>
        <dbReference type="EMBL" id="AFM21236.1"/>
    </source>
</evidence>
<accession>I4BVC9</accession>
<dbReference type="Gene3D" id="3.20.20.70">
    <property type="entry name" value="Aldolase class I"/>
    <property type="match status" value="1"/>
</dbReference>
<comment type="similarity">
    <text evidence="2 9 10">Belongs to the HisA/HisF family.</text>
</comment>
<feature type="active site" evidence="9">
    <location>
        <position position="130"/>
    </location>
</feature>
<evidence type="ECO:0000256" key="1">
    <source>
        <dbReference type="ARBA" id="ARBA00005091"/>
    </source>
</evidence>
<comment type="function">
    <text evidence="7 9">IGPS catalyzes the conversion of PRFAR and glutamine to IGP, AICAR and glutamate. The HisF subunit catalyzes the cyclization activity that produces IGP and AICAR from PRFAR using the ammonia provided by the HisH subunit.</text>
</comment>
<dbReference type="InterPro" id="IPR011060">
    <property type="entry name" value="RibuloseP-bd_barrel"/>
</dbReference>
<dbReference type="PATRIC" id="fig|891968.3.peg.581"/>
<reference evidence="12" key="1">
    <citation type="journal article" date="2013" name="Stand. Genomic Sci.">
        <title>Complete genome sequence of the moderate thermophile Anaerobaculum mobile type strain (NGA(T)).</title>
        <authorList>
            <person name="Mavromatis K."/>
            <person name="Stackebrandt E."/>
            <person name="Held B."/>
            <person name="Lapidus A."/>
            <person name="Nolan M."/>
            <person name="Lucas S."/>
            <person name="Hammon N."/>
            <person name="Deshpande S."/>
            <person name="Cheng J.F."/>
            <person name="Tapia R."/>
            <person name="Goodwin L.A."/>
            <person name="Pitluck S."/>
            <person name="Liolios K."/>
            <person name="Pagani I."/>
            <person name="Ivanova N."/>
            <person name="Mikhailova N."/>
            <person name="Huntemann M."/>
            <person name="Pati A."/>
            <person name="Chen A."/>
            <person name="Palaniappan K."/>
            <person name="Land M."/>
            <person name="Rohde M."/>
            <person name="Spring S."/>
            <person name="Goker M."/>
            <person name="Woyke T."/>
            <person name="Detter J.C."/>
            <person name="Bristow J."/>
            <person name="Eisen J.A."/>
            <person name="Markowitz V."/>
            <person name="Hugenholtz P."/>
            <person name="Klenk H.P."/>
            <person name="Kyrpides N.C."/>
        </authorList>
    </citation>
    <scope>NUCLEOTIDE SEQUENCE</scope>
    <source>
        <strain evidence="12">ATCC BAA-54 / DSM 13181 / NGA</strain>
    </source>
</reference>
<keyword evidence="6 9" id="KW-0456">Lyase</keyword>
<dbReference type="CDD" id="cd04731">
    <property type="entry name" value="HisF"/>
    <property type="match status" value="1"/>
</dbReference>
<dbReference type="GO" id="GO:0000105">
    <property type="term" value="P:L-histidine biosynthetic process"/>
    <property type="evidence" value="ECO:0007669"/>
    <property type="project" value="UniProtKB-UniRule"/>
</dbReference>
<dbReference type="GO" id="GO:0016829">
    <property type="term" value="F:lyase activity"/>
    <property type="evidence" value="ECO:0007669"/>
    <property type="project" value="UniProtKB-KW"/>
</dbReference>
<evidence type="ECO:0000256" key="2">
    <source>
        <dbReference type="ARBA" id="ARBA00009667"/>
    </source>
</evidence>
<sequence>MLKKRVIPCLDVKDGSVVKGVQFENLKYLGDPAEAAERYMNGGADELVFLDISASEEGRRTRKEWVHAVADKLFVPFTVGGGIGSPEEARDIVALGADKISINTKAISDPDLIKRCALLLGSQAVVLAIDAKATKDGKWEVYAKGGTVPTGKDAVEWARQGCSLGAGEILLTSIDRDGTDLGYDLNLIEAIRQAVDVPIIASGGAGKLHHFAEAIRAGADAVLAASVFHFGIYSISQVKEAIEKEGFPVRKVW</sequence>
<evidence type="ECO:0000256" key="3">
    <source>
        <dbReference type="ARBA" id="ARBA00011152"/>
    </source>
</evidence>
<dbReference type="GO" id="GO:0005737">
    <property type="term" value="C:cytoplasm"/>
    <property type="evidence" value="ECO:0007669"/>
    <property type="project" value="UniProtKB-SubCell"/>
</dbReference>
<dbReference type="InterPro" id="IPR004651">
    <property type="entry name" value="HisF"/>
</dbReference>
<dbReference type="InterPro" id="IPR006062">
    <property type="entry name" value="His_biosynth"/>
</dbReference>
<dbReference type="InterPro" id="IPR050064">
    <property type="entry name" value="IGPS_HisA/HisF"/>
</dbReference>
<dbReference type="KEGG" id="amo:Anamo_0585"/>
<dbReference type="HOGENOM" id="CLU_048577_4_0_0"/>
<dbReference type="STRING" id="891968.Anamo_0585"/>
<evidence type="ECO:0000256" key="7">
    <source>
        <dbReference type="ARBA" id="ARBA00025475"/>
    </source>
</evidence>
<dbReference type="Proteomes" id="UP000006061">
    <property type="component" value="Chromosome"/>
</dbReference>
<dbReference type="AlphaFoldDB" id="I4BVC9"/>
<dbReference type="PANTHER" id="PTHR21235">
    <property type="entry name" value="IMIDAZOLE GLYCEROL PHOSPHATE SYNTHASE SUBUNIT HISF/H IGP SYNTHASE SUBUNIT HISF/H"/>
    <property type="match status" value="1"/>
</dbReference>
<dbReference type="InterPro" id="IPR013785">
    <property type="entry name" value="Aldolase_TIM"/>
</dbReference>
<comment type="subcellular location">
    <subcellularLocation>
        <location evidence="9">Cytoplasm</location>
    </subcellularLocation>
</comment>
<comment type="subunit">
    <text evidence="3 9">Heterodimer of HisH and HisF.</text>
</comment>
<keyword evidence="4 9" id="KW-0028">Amino-acid biosynthesis</keyword>
<dbReference type="SUPFAM" id="SSF51366">
    <property type="entry name" value="Ribulose-phoshate binding barrel"/>
    <property type="match status" value="1"/>
</dbReference>
<evidence type="ECO:0000256" key="4">
    <source>
        <dbReference type="ARBA" id="ARBA00022605"/>
    </source>
</evidence>
<evidence type="ECO:0000256" key="9">
    <source>
        <dbReference type="HAMAP-Rule" id="MF_01013"/>
    </source>
</evidence>
<keyword evidence="12" id="KW-1185">Reference proteome</keyword>
<comment type="catalytic activity">
    <reaction evidence="8 9">
        <text>5-[(5-phospho-1-deoxy-D-ribulos-1-ylimino)methylamino]-1-(5-phospho-beta-D-ribosyl)imidazole-4-carboxamide + L-glutamine = D-erythro-1-(imidazol-4-yl)glycerol 3-phosphate + 5-amino-1-(5-phospho-beta-D-ribosyl)imidazole-4-carboxamide + L-glutamate + H(+)</text>
        <dbReference type="Rhea" id="RHEA:24793"/>
        <dbReference type="ChEBI" id="CHEBI:15378"/>
        <dbReference type="ChEBI" id="CHEBI:29985"/>
        <dbReference type="ChEBI" id="CHEBI:58278"/>
        <dbReference type="ChEBI" id="CHEBI:58359"/>
        <dbReference type="ChEBI" id="CHEBI:58475"/>
        <dbReference type="ChEBI" id="CHEBI:58525"/>
        <dbReference type="EC" id="4.3.2.10"/>
    </reaction>
</comment>
<dbReference type="EC" id="4.3.2.10" evidence="9"/>
<evidence type="ECO:0000256" key="5">
    <source>
        <dbReference type="ARBA" id="ARBA00023102"/>
    </source>
</evidence>
<gene>
    <name evidence="9" type="primary">hisF</name>
    <name evidence="11" type="ordered locus">Anamo_0585</name>
</gene>
<dbReference type="PANTHER" id="PTHR21235:SF2">
    <property type="entry name" value="IMIDAZOLE GLYCEROL PHOSPHATE SYNTHASE HISHF"/>
    <property type="match status" value="1"/>
</dbReference>
<evidence type="ECO:0000256" key="6">
    <source>
        <dbReference type="ARBA" id="ARBA00023239"/>
    </source>
</evidence>
<keyword evidence="9" id="KW-0963">Cytoplasm</keyword>
<dbReference type="EMBL" id="CP003198">
    <property type="protein sequence ID" value="AFM21236.1"/>
    <property type="molecule type" value="Genomic_DNA"/>
</dbReference>
<feature type="active site" evidence="9">
    <location>
        <position position="11"/>
    </location>
</feature>
<keyword evidence="5 9" id="KW-0368">Histidine biosynthesis</keyword>
<protein>
    <recommendedName>
        <fullName evidence="9">Imidazole glycerol phosphate synthase subunit HisF</fullName>
        <ecNumber evidence="9">4.3.2.10</ecNumber>
    </recommendedName>
    <alternativeName>
        <fullName evidence="9">IGP synthase cyclase subunit</fullName>
    </alternativeName>
    <alternativeName>
        <fullName evidence="9">IGP synthase subunit HisF</fullName>
    </alternativeName>
    <alternativeName>
        <fullName evidence="9">ImGP synthase subunit HisF</fullName>
        <shortName evidence="9">IGPS subunit HisF</shortName>
    </alternativeName>
</protein>
<evidence type="ECO:0000256" key="8">
    <source>
        <dbReference type="ARBA" id="ARBA00047838"/>
    </source>
</evidence>
<dbReference type="UniPathway" id="UPA00031">
    <property type="reaction ID" value="UER00010"/>
</dbReference>
<comment type="pathway">
    <text evidence="1 9">Amino-acid biosynthesis; L-histidine biosynthesis; L-histidine from 5-phospho-alpha-D-ribose 1-diphosphate: step 5/9.</text>
</comment>
<name>I4BVC9_ACEMN</name>
<dbReference type="NCBIfam" id="TIGR00735">
    <property type="entry name" value="hisF"/>
    <property type="match status" value="1"/>
</dbReference>
<dbReference type="HAMAP" id="MF_01013">
    <property type="entry name" value="HisF"/>
    <property type="match status" value="1"/>
</dbReference>
<dbReference type="GO" id="GO:0000107">
    <property type="term" value="F:imidazoleglycerol-phosphate synthase activity"/>
    <property type="evidence" value="ECO:0007669"/>
    <property type="project" value="UniProtKB-UniRule"/>
</dbReference>
<proteinExistence type="inferred from homology"/>